<dbReference type="AlphaFoldDB" id="A0ABD5WM98"/>
<feature type="domain" description="NmrA-like" evidence="3">
    <location>
        <begin position="3"/>
        <end position="279"/>
    </location>
</feature>
<dbReference type="PANTHER" id="PTHR42748">
    <property type="entry name" value="NITROGEN METABOLITE REPRESSION PROTEIN NMRA FAMILY MEMBER"/>
    <property type="match status" value="1"/>
</dbReference>
<protein>
    <submittedName>
        <fullName evidence="4">NmrA/HSCARG family protein</fullName>
    </submittedName>
</protein>
<dbReference type="InterPro" id="IPR008030">
    <property type="entry name" value="NmrA-like"/>
</dbReference>
<dbReference type="InterPro" id="IPR051164">
    <property type="entry name" value="NmrA-like_oxidored"/>
</dbReference>
<evidence type="ECO:0000313" key="5">
    <source>
        <dbReference type="Proteomes" id="UP001596407"/>
    </source>
</evidence>
<accession>A0ABD5WM98</accession>
<evidence type="ECO:0000256" key="2">
    <source>
        <dbReference type="ARBA" id="ARBA00022857"/>
    </source>
</evidence>
<comment type="similarity">
    <text evidence="1">Belongs to the NmrA-type oxidoreductase family.</text>
</comment>
<dbReference type="InterPro" id="IPR036291">
    <property type="entry name" value="NAD(P)-bd_dom_sf"/>
</dbReference>
<keyword evidence="5" id="KW-1185">Reference proteome</keyword>
<comment type="caution">
    <text evidence="4">The sequence shown here is derived from an EMBL/GenBank/DDBJ whole genome shotgun (WGS) entry which is preliminary data.</text>
</comment>
<reference evidence="4 5" key="1">
    <citation type="journal article" date="2019" name="Int. J. Syst. Evol. Microbiol.">
        <title>The Global Catalogue of Microorganisms (GCM) 10K type strain sequencing project: providing services to taxonomists for standard genome sequencing and annotation.</title>
        <authorList>
            <consortium name="The Broad Institute Genomics Platform"/>
            <consortium name="The Broad Institute Genome Sequencing Center for Infectious Disease"/>
            <person name="Wu L."/>
            <person name="Ma J."/>
        </authorList>
    </citation>
    <scope>NUCLEOTIDE SEQUENCE [LARGE SCALE GENOMIC DNA]</scope>
    <source>
        <strain evidence="4 5">DT72</strain>
    </source>
</reference>
<dbReference type="Gene3D" id="3.90.25.10">
    <property type="entry name" value="UDP-galactose 4-epimerase, domain 1"/>
    <property type="match status" value="1"/>
</dbReference>
<evidence type="ECO:0000259" key="3">
    <source>
        <dbReference type="Pfam" id="PF05368"/>
    </source>
</evidence>
<gene>
    <name evidence="4" type="ORF">ACFQJ6_06105</name>
</gene>
<dbReference type="RefSeq" id="WP_276279135.1">
    <property type="nucleotide sequence ID" value="NZ_CP119809.1"/>
</dbReference>
<dbReference type="EMBL" id="JBHSZH010000005">
    <property type="protein sequence ID" value="MFC7079776.1"/>
    <property type="molecule type" value="Genomic_DNA"/>
</dbReference>
<proteinExistence type="inferred from homology"/>
<dbReference type="Pfam" id="PF05368">
    <property type="entry name" value="NmrA"/>
    <property type="match status" value="1"/>
</dbReference>
<evidence type="ECO:0000256" key="1">
    <source>
        <dbReference type="ARBA" id="ARBA00006328"/>
    </source>
</evidence>
<organism evidence="4 5">
    <name type="scientific">Halorussus caseinilyticus</name>
    <dbReference type="NCBI Taxonomy" id="3034025"/>
    <lineage>
        <taxon>Archaea</taxon>
        <taxon>Methanobacteriati</taxon>
        <taxon>Methanobacteriota</taxon>
        <taxon>Stenosarchaea group</taxon>
        <taxon>Halobacteria</taxon>
        <taxon>Halobacteriales</taxon>
        <taxon>Haladaptataceae</taxon>
        <taxon>Halorussus</taxon>
    </lineage>
</organism>
<name>A0ABD5WM98_9EURY</name>
<dbReference type="GeneID" id="79303696"/>
<sequence>MPKTVLVTGATGTQGGAVADHLLSGDHGEFAVHALTRHPDSTPARELAERGAEVVQGDLAEKNTIRPIVEEVDAVFGVTNFWEHGYDDEIEHGTNLAEAAADVGVEHLVFSSVGGAERDTGIPHFDSKWEIERRIRDLDLPATVVRPVFFMQNFEAAREDIEGGTLANALAEGVSLQMIDADDIGGFVAEALADPDRYVGESYELASDEHTLESAAETFSDVLGHEVEAVHVPIDEFREQMGEEYAVMFEWFNEHGYEADIEALRTDHDVGFTPLAEYLRERGWSADD</sequence>
<keyword evidence="2" id="KW-0521">NADP</keyword>
<dbReference type="Proteomes" id="UP001596407">
    <property type="component" value="Unassembled WGS sequence"/>
</dbReference>
<dbReference type="SUPFAM" id="SSF51735">
    <property type="entry name" value="NAD(P)-binding Rossmann-fold domains"/>
    <property type="match status" value="1"/>
</dbReference>
<dbReference type="CDD" id="cd05251">
    <property type="entry name" value="NmrA_like_SDR_a"/>
    <property type="match status" value="1"/>
</dbReference>
<dbReference type="Gene3D" id="3.40.50.720">
    <property type="entry name" value="NAD(P)-binding Rossmann-like Domain"/>
    <property type="match status" value="1"/>
</dbReference>
<evidence type="ECO:0000313" key="4">
    <source>
        <dbReference type="EMBL" id="MFC7079776.1"/>
    </source>
</evidence>
<dbReference type="PANTHER" id="PTHR42748:SF7">
    <property type="entry name" value="NMRA LIKE REDOX SENSOR 1-RELATED"/>
    <property type="match status" value="1"/>
</dbReference>